<dbReference type="InterPro" id="IPR033656">
    <property type="entry name" value="HisRS_anticodon"/>
</dbReference>
<dbReference type="PIRSF" id="PIRSF001549">
    <property type="entry name" value="His-tRNA_synth"/>
    <property type="match status" value="1"/>
</dbReference>
<dbReference type="InterPro" id="IPR004516">
    <property type="entry name" value="HisRS/HisZ"/>
</dbReference>
<comment type="similarity">
    <text evidence="1 8">Belongs to the class-II aminoacyl-tRNA synthetase family.</text>
</comment>
<dbReference type="SUPFAM" id="SSF55681">
    <property type="entry name" value="Class II aaRS and biotin synthetases"/>
    <property type="match status" value="1"/>
</dbReference>
<dbReference type="PANTHER" id="PTHR43707:SF1">
    <property type="entry name" value="HISTIDINE--TRNA LIGASE, MITOCHONDRIAL-RELATED"/>
    <property type="match status" value="1"/>
</dbReference>
<feature type="binding site" evidence="9">
    <location>
        <position position="272"/>
    </location>
    <ligand>
        <name>L-histidine</name>
        <dbReference type="ChEBI" id="CHEBI:57595"/>
    </ligand>
</feature>
<dbReference type="GO" id="GO:0005524">
    <property type="term" value="F:ATP binding"/>
    <property type="evidence" value="ECO:0007669"/>
    <property type="project" value="UniProtKB-UniRule"/>
</dbReference>
<evidence type="ECO:0000256" key="6">
    <source>
        <dbReference type="ARBA" id="ARBA00023146"/>
    </source>
</evidence>
<dbReference type="PANTHER" id="PTHR43707">
    <property type="entry name" value="HISTIDYL-TRNA SYNTHETASE"/>
    <property type="match status" value="1"/>
</dbReference>
<comment type="subcellular location">
    <subcellularLocation>
        <location evidence="8">Cytoplasm</location>
    </subcellularLocation>
</comment>
<organism evidence="11 12">
    <name type="scientific">Candidatus Uhrbacteria bacterium RIFCSPHIGHO2_02_FULL_53_13</name>
    <dbReference type="NCBI Taxonomy" id="1802389"/>
    <lineage>
        <taxon>Bacteria</taxon>
        <taxon>Candidatus Uhriibacteriota</taxon>
    </lineage>
</organism>
<evidence type="ECO:0000256" key="2">
    <source>
        <dbReference type="ARBA" id="ARBA00022598"/>
    </source>
</evidence>
<dbReference type="CDD" id="cd00773">
    <property type="entry name" value="HisRS-like_core"/>
    <property type="match status" value="1"/>
</dbReference>
<dbReference type="Gene3D" id="3.40.50.800">
    <property type="entry name" value="Anticodon-binding domain"/>
    <property type="match status" value="1"/>
</dbReference>
<dbReference type="InterPro" id="IPR015807">
    <property type="entry name" value="His-tRNA-ligase"/>
</dbReference>
<sequence>MATKPKAEEDTSVRKVKTIESVRGMKDILPDEQPYFEYFRRKAQEISEAYSFGHIDTPILEDVKLFERTVGKMTDIVEKEMYVFEDKGGQLVALRPEATASVVRAYINHGMLNLPQPVKLWYLGPMYRYGRPQSGRLRQFYQYGLEVIGGADAVTDAQLILIAVKLFEDLGMKVKVEINSIGTPETRQTYKVELVAFARKHRKNLCEDCQRRLSKSPLRLLDCKEEGCRAVMKEAPQIVDWLDEASKEHFMQLIEYLDELSLPYELNPHLVRGLDYYTRTVFEIVPDRGDGAELGSQSSLGAGGRYDGLVELMGGREETPAVGFAVGIERAVLEMKRQEVEPPALPAPQIFFAQIGAEARRIALRRFEEIRAAGLTAVESFGKASLKAQLETANRSGARFTVILGQKEVMDGTMIVRDMESGAQESIADDKVVEYLKKELK</sequence>
<evidence type="ECO:0000313" key="12">
    <source>
        <dbReference type="Proteomes" id="UP000177097"/>
    </source>
</evidence>
<feature type="domain" description="Aminoacyl-transfer RNA synthetases class-II family profile" evidence="10">
    <location>
        <begin position="1"/>
        <end position="346"/>
    </location>
</feature>
<feature type="binding site" evidence="9">
    <location>
        <position position="128"/>
    </location>
    <ligand>
        <name>L-histidine</name>
        <dbReference type="ChEBI" id="CHEBI:57595"/>
    </ligand>
</feature>
<dbReference type="InterPro" id="IPR041715">
    <property type="entry name" value="HisRS-like_core"/>
</dbReference>
<evidence type="ECO:0000256" key="7">
    <source>
        <dbReference type="ARBA" id="ARBA00047639"/>
    </source>
</evidence>
<dbReference type="InterPro" id="IPR006195">
    <property type="entry name" value="aa-tRNA-synth_II"/>
</dbReference>
<dbReference type="EMBL" id="MGDX01000006">
    <property type="protein sequence ID" value="OGL71768.1"/>
    <property type="molecule type" value="Genomic_DNA"/>
</dbReference>
<dbReference type="SUPFAM" id="SSF52954">
    <property type="entry name" value="Class II aaRS ABD-related"/>
    <property type="match status" value="1"/>
</dbReference>
<dbReference type="Proteomes" id="UP000177097">
    <property type="component" value="Unassembled WGS sequence"/>
</dbReference>
<name>A0A1F7U1R7_9BACT</name>
<comment type="subunit">
    <text evidence="8">Homodimer.</text>
</comment>
<comment type="catalytic activity">
    <reaction evidence="7 8">
        <text>tRNA(His) + L-histidine + ATP = L-histidyl-tRNA(His) + AMP + diphosphate + H(+)</text>
        <dbReference type="Rhea" id="RHEA:17313"/>
        <dbReference type="Rhea" id="RHEA-COMP:9665"/>
        <dbReference type="Rhea" id="RHEA-COMP:9689"/>
        <dbReference type="ChEBI" id="CHEBI:15378"/>
        <dbReference type="ChEBI" id="CHEBI:30616"/>
        <dbReference type="ChEBI" id="CHEBI:33019"/>
        <dbReference type="ChEBI" id="CHEBI:57595"/>
        <dbReference type="ChEBI" id="CHEBI:78442"/>
        <dbReference type="ChEBI" id="CHEBI:78527"/>
        <dbReference type="ChEBI" id="CHEBI:456215"/>
        <dbReference type="EC" id="6.1.1.21"/>
    </reaction>
</comment>
<evidence type="ECO:0000256" key="4">
    <source>
        <dbReference type="ARBA" id="ARBA00022840"/>
    </source>
</evidence>
<dbReference type="EC" id="6.1.1.21" evidence="8"/>
<dbReference type="GO" id="GO:0006427">
    <property type="term" value="P:histidyl-tRNA aminoacylation"/>
    <property type="evidence" value="ECO:0007669"/>
    <property type="project" value="UniProtKB-UniRule"/>
</dbReference>
<keyword evidence="4 8" id="KW-0067">ATP-binding</keyword>
<dbReference type="GO" id="GO:0004821">
    <property type="term" value="F:histidine-tRNA ligase activity"/>
    <property type="evidence" value="ECO:0007669"/>
    <property type="project" value="UniProtKB-UniRule"/>
</dbReference>
<proteinExistence type="inferred from homology"/>
<dbReference type="Pfam" id="PF13393">
    <property type="entry name" value="tRNA-synt_His"/>
    <property type="match status" value="1"/>
</dbReference>
<dbReference type="NCBIfam" id="TIGR00442">
    <property type="entry name" value="hisS"/>
    <property type="match status" value="1"/>
</dbReference>
<keyword evidence="5 8" id="KW-0648">Protein biosynthesis</keyword>
<evidence type="ECO:0000256" key="8">
    <source>
        <dbReference type="HAMAP-Rule" id="MF_00127"/>
    </source>
</evidence>
<keyword evidence="8" id="KW-0963">Cytoplasm</keyword>
<dbReference type="Pfam" id="PF03129">
    <property type="entry name" value="HGTP_anticodon"/>
    <property type="match status" value="1"/>
</dbReference>
<evidence type="ECO:0000313" key="11">
    <source>
        <dbReference type="EMBL" id="OGL71768.1"/>
    </source>
</evidence>
<dbReference type="STRING" id="1802389.A3C17_03070"/>
<dbReference type="InterPro" id="IPR045864">
    <property type="entry name" value="aa-tRNA-synth_II/BPL/LPL"/>
</dbReference>
<protein>
    <recommendedName>
        <fullName evidence="8">Histidine--tRNA ligase</fullName>
        <ecNumber evidence="8">6.1.1.21</ecNumber>
    </recommendedName>
    <alternativeName>
        <fullName evidence="8">Histidyl-tRNA synthetase</fullName>
        <shortName evidence="8">HisRS</shortName>
    </alternativeName>
</protein>
<gene>
    <name evidence="8" type="primary">hisS</name>
    <name evidence="11" type="ORF">A3C17_03070</name>
</gene>
<keyword evidence="2 8" id="KW-0436">Ligase</keyword>
<dbReference type="HAMAP" id="MF_00127">
    <property type="entry name" value="His_tRNA_synth"/>
    <property type="match status" value="1"/>
</dbReference>
<keyword evidence="6 8" id="KW-0030">Aminoacyl-tRNA synthetase</keyword>
<dbReference type="GO" id="GO:0005737">
    <property type="term" value="C:cytoplasm"/>
    <property type="evidence" value="ECO:0007669"/>
    <property type="project" value="UniProtKB-SubCell"/>
</dbReference>
<keyword evidence="3 8" id="KW-0547">Nucleotide-binding</keyword>
<feature type="binding site" evidence="9">
    <location>
        <position position="146"/>
    </location>
    <ligand>
        <name>L-histidine</name>
        <dbReference type="ChEBI" id="CHEBI:57595"/>
    </ligand>
</feature>
<feature type="binding site" evidence="9">
    <location>
        <begin position="276"/>
        <end position="277"/>
    </location>
    <ligand>
        <name>L-histidine</name>
        <dbReference type="ChEBI" id="CHEBI:57595"/>
    </ligand>
</feature>
<comment type="caution">
    <text evidence="11">The sequence shown here is derived from an EMBL/GenBank/DDBJ whole genome shotgun (WGS) entry which is preliminary data.</text>
</comment>
<reference evidence="11 12" key="1">
    <citation type="journal article" date="2016" name="Nat. Commun.">
        <title>Thousands of microbial genomes shed light on interconnected biogeochemical processes in an aquifer system.</title>
        <authorList>
            <person name="Anantharaman K."/>
            <person name="Brown C.T."/>
            <person name="Hug L.A."/>
            <person name="Sharon I."/>
            <person name="Castelle C.J."/>
            <person name="Probst A.J."/>
            <person name="Thomas B.C."/>
            <person name="Singh A."/>
            <person name="Wilkins M.J."/>
            <person name="Karaoz U."/>
            <person name="Brodie E.L."/>
            <person name="Williams K.H."/>
            <person name="Hubbard S.S."/>
            <person name="Banfield J.F."/>
        </authorList>
    </citation>
    <scope>NUCLEOTIDE SEQUENCE [LARGE SCALE GENOMIC DNA]</scope>
</reference>
<dbReference type="CDD" id="cd00859">
    <property type="entry name" value="HisRS_anticodon"/>
    <property type="match status" value="1"/>
</dbReference>
<dbReference type="Gene3D" id="3.30.930.10">
    <property type="entry name" value="Bira Bifunctional Protein, Domain 2"/>
    <property type="match status" value="1"/>
</dbReference>
<feature type="binding site" evidence="9">
    <location>
        <begin position="97"/>
        <end position="99"/>
    </location>
    <ligand>
        <name>L-histidine</name>
        <dbReference type="ChEBI" id="CHEBI:57595"/>
    </ligand>
</feature>
<evidence type="ECO:0000256" key="1">
    <source>
        <dbReference type="ARBA" id="ARBA00008226"/>
    </source>
</evidence>
<dbReference type="InterPro" id="IPR004154">
    <property type="entry name" value="Anticodon-bd"/>
</dbReference>
<accession>A0A1F7U1R7</accession>
<feature type="binding site" evidence="9">
    <location>
        <position position="142"/>
    </location>
    <ligand>
        <name>L-histidine</name>
        <dbReference type="ChEBI" id="CHEBI:57595"/>
    </ligand>
</feature>
<evidence type="ECO:0000259" key="10">
    <source>
        <dbReference type="PROSITE" id="PS50862"/>
    </source>
</evidence>
<dbReference type="AlphaFoldDB" id="A0A1F7U1R7"/>
<evidence type="ECO:0000256" key="9">
    <source>
        <dbReference type="PIRSR" id="PIRSR001549-1"/>
    </source>
</evidence>
<evidence type="ECO:0000256" key="5">
    <source>
        <dbReference type="ARBA" id="ARBA00022917"/>
    </source>
</evidence>
<evidence type="ECO:0000256" key="3">
    <source>
        <dbReference type="ARBA" id="ARBA00022741"/>
    </source>
</evidence>
<dbReference type="PROSITE" id="PS50862">
    <property type="entry name" value="AA_TRNA_LIGASE_II"/>
    <property type="match status" value="1"/>
</dbReference>
<dbReference type="InterPro" id="IPR036621">
    <property type="entry name" value="Anticodon-bd_dom_sf"/>
</dbReference>